<evidence type="ECO:0000256" key="3">
    <source>
        <dbReference type="ARBA" id="ARBA00022475"/>
    </source>
</evidence>
<dbReference type="InterPro" id="IPR035906">
    <property type="entry name" value="MetI-like_sf"/>
</dbReference>
<keyword evidence="4 7" id="KW-0812">Transmembrane</keyword>
<protein>
    <submittedName>
        <fullName evidence="9">Peptide/nickel transport system permease protein</fullName>
    </submittedName>
</protein>
<feature type="transmembrane region" description="Helical" evidence="7">
    <location>
        <begin position="9"/>
        <end position="27"/>
    </location>
</feature>
<dbReference type="Proteomes" id="UP000589036">
    <property type="component" value="Unassembled WGS sequence"/>
</dbReference>
<feature type="transmembrane region" description="Helical" evidence="7">
    <location>
        <begin position="134"/>
        <end position="160"/>
    </location>
</feature>
<keyword evidence="5 7" id="KW-1133">Transmembrane helix</keyword>
<evidence type="ECO:0000313" key="9">
    <source>
        <dbReference type="EMBL" id="NYE46093.1"/>
    </source>
</evidence>
<dbReference type="SUPFAM" id="SSF161098">
    <property type="entry name" value="MetI-like"/>
    <property type="match status" value="1"/>
</dbReference>
<dbReference type="GO" id="GO:0055085">
    <property type="term" value="P:transmembrane transport"/>
    <property type="evidence" value="ECO:0007669"/>
    <property type="project" value="InterPro"/>
</dbReference>
<sequence length="316" mass="33865">MTRLILNRLLFGLITLFAVSVVVFLATQTLPGDAARAILGREATPERLDAMREQLHLYDPLVVQYGKWLAGVATLDFGQSFAAGLPVGEYLAPRVSNSLWLMGFAAIIATPVALALGAYSALRRDKGTDHATSMGTLILASLPEFAVGIVLILVFSTGWLRLFPPVFGGGAGAVWQYPDQLVLPVLTLALAVSPPIVRMMRASMIEVLESEYVQQARLKGLPERTVIWRHAAPNAIGPVAQVIALQLAWLAGGVVAIEYLFRFPGIGLALMDAITTRDLPVIQAVVLLIAGVYIVVNLLADIVGLAANPKVRVSAR</sequence>
<evidence type="ECO:0000256" key="2">
    <source>
        <dbReference type="ARBA" id="ARBA00022448"/>
    </source>
</evidence>
<dbReference type="GO" id="GO:0005886">
    <property type="term" value="C:plasma membrane"/>
    <property type="evidence" value="ECO:0007669"/>
    <property type="project" value="UniProtKB-SubCell"/>
</dbReference>
<feature type="transmembrane region" description="Helical" evidence="7">
    <location>
        <begin position="239"/>
        <end position="261"/>
    </location>
</feature>
<keyword evidence="2 7" id="KW-0813">Transport</keyword>
<comment type="caution">
    <text evidence="9">The sequence shown here is derived from an EMBL/GenBank/DDBJ whole genome shotgun (WGS) entry which is preliminary data.</text>
</comment>
<keyword evidence="6 7" id="KW-0472">Membrane</keyword>
<dbReference type="Gene3D" id="1.10.3720.10">
    <property type="entry name" value="MetI-like"/>
    <property type="match status" value="1"/>
</dbReference>
<dbReference type="RefSeq" id="WP_179642252.1">
    <property type="nucleotide sequence ID" value="NZ_BAAAYY010000024.1"/>
</dbReference>
<feature type="transmembrane region" description="Helical" evidence="7">
    <location>
        <begin position="281"/>
        <end position="307"/>
    </location>
</feature>
<organism evidence="9 10">
    <name type="scientific">Spinactinospora alkalitolerans</name>
    <dbReference type="NCBI Taxonomy" id="687207"/>
    <lineage>
        <taxon>Bacteria</taxon>
        <taxon>Bacillati</taxon>
        <taxon>Actinomycetota</taxon>
        <taxon>Actinomycetes</taxon>
        <taxon>Streptosporangiales</taxon>
        <taxon>Nocardiopsidaceae</taxon>
        <taxon>Spinactinospora</taxon>
    </lineage>
</organism>
<keyword evidence="10" id="KW-1185">Reference proteome</keyword>
<evidence type="ECO:0000313" key="10">
    <source>
        <dbReference type="Proteomes" id="UP000589036"/>
    </source>
</evidence>
<evidence type="ECO:0000259" key="8">
    <source>
        <dbReference type="PROSITE" id="PS50928"/>
    </source>
</evidence>
<dbReference type="EMBL" id="JACCCC010000001">
    <property type="protein sequence ID" value="NYE46093.1"/>
    <property type="molecule type" value="Genomic_DNA"/>
</dbReference>
<accession>A0A852TTL5</accession>
<dbReference type="InterPro" id="IPR045621">
    <property type="entry name" value="BPD_transp_1_N"/>
</dbReference>
<dbReference type="AlphaFoldDB" id="A0A852TTL5"/>
<dbReference type="PANTHER" id="PTHR43163:SF6">
    <property type="entry name" value="DIPEPTIDE TRANSPORT SYSTEM PERMEASE PROTEIN DPPB-RELATED"/>
    <property type="match status" value="1"/>
</dbReference>
<evidence type="ECO:0000256" key="4">
    <source>
        <dbReference type="ARBA" id="ARBA00022692"/>
    </source>
</evidence>
<reference evidence="9 10" key="1">
    <citation type="submission" date="2020-07" db="EMBL/GenBank/DDBJ databases">
        <title>Sequencing the genomes of 1000 actinobacteria strains.</title>
        <authorList>
            <person name="Klenk H.-P."/>
        </authorList>
    </citation>
    <scope>NUCLEOTIDE SEQUENCE [LARGE SCALE GENOMIC DNA]</scope>
    <source>
        <strain evidence="9 10">CXB654</strain>
    </source>
</reference>
<evidence type="ECO:0000256" key="5">
    <source>
        <dbReference type="ARBA" id="ARBA00022989"/>
    </source>
</evidence>
<dbReference type="Pfam" id="PF19300">
    <property type="entry name" value="BPD_transp_1_N"/>
    <property type="match status" value="1"/>
</dbReference>
<feature type="domain" description="ABC transmembrane type-1" evidence="8">
    <location>
        <begin position="95"/>
        <end position="300"/>
    </location>
</feature>
<dbReference type="CDD" id="cd06261">
    <property type="entry name" value="TM_PBP2"/>
    <property type="match status" value="1"/>
</dbReference>
<comment type="similarity">
    <text evidence="7">Belongs to the binding-protein-dependent transport system permease family.</text>
</comment>
<evidence type="ECO:0000256" key="6">
    <source>
        <dbReference type="ARBA" id="ARBA00023136"/>
    </source>
</evidence>
<proteinExistence type="inferred from homology"/>
<gene>
    <name evidence="9" type="ORF">HDA32_001213</name>
</gene>
<feature type="transmembrane region" description="Helical" evidence="7">
    <location>
        <begin position="99"/>
        <end position="122"/>
    </location>
</feature>
<evidence type="ECO:0000256" key="7">
    <source>
        <dbReference type="RuleBase" id="RU363032"/>
    </source>
</evidence>
<keyword evidence="3" id="KW-1003">Cell membrane</keyword>
<name>A0A852TTL5_9ACTN</name>
<dbReference type="PROSITE" id="PS50928">
    <property type="entry name" value="ABC_TM1"/>
    <property type="match status" value="1"/>
</dbReference>
<dbReference type="PANTHER" id="PTHR43163">
    <property type="entry name" value="DIPEPTIDE TRANSPORT SYSTEM PERMEASE PROTEIN DPPB-RELATED"/>
    <property type="match status" value="1"/>
</dbReference>
<evidence type="ECO:0000256" key="1">
    <source>
        <dbReference type="ARBA" id="ARBA00004651"/>
    </source>
</evidence>
<dbReference type="InterPro" id="IPR000515">
    <property type="entry name" value="MetI-like"/>
</dbReference>
<comment type="subcellular location">
    <subcellularLocation>
        <location evidence="1 7">Cell membrane</location>
        <topology evidence="1 7">Multi-pass membrane protein</topology>
    </subcellularLocation>
</comment>
<dbReference type="Pfam" id="PF00528">
    <property type="entry name" value="BPD_transp_1"/>
    <property type="match status" value="1"/>
</dbReference>
<feature type="transmembrane region" description="Helical" evidence="7">
    <location>
        <begin position="180"/>
        <end position="197"/>
    </location>
</feature>